<dbReference type="EMBL" id="AMZH03001810">
    <property type="protein sequence ID" value="RRT77893.1"/>
    <property type="molecule type" value="Genomic_DNA"/>
</dbReference>
<gene>
    <name evidence="1" type="ORF">B296_00025033</name>
</gene>
<proteinExistence type="predicted"/>
<dbReference type="AlphaFoldDB" id="A0A444E833"/>
<evidence type="ECO:0000313" key="1">
    <source>
        <dbReference type="EMBL" id="RRT77893.1"/>
    </source>
</evidence>
<organism evidence="1 2">
    <name type="scientific">Ensete ventricosum</name>
    <name type="common">Abyssinian banana</name>
    <name type="synonym">Musa ensete</name>
    <dbReference type="NCBI Taxonomy" id="4639"/>
    <lineage>
        <taxon>Eukaryota</taxon>
        <taxon>Viridiplantae</taxon>
        <taxon>Streptophyta</taxon>
        <taxon>Embryophyta</taxon>
        <taxon>Tracheophyta</taxon>
        <taxon>Spermatophyta</taxon>
        <taxon>Magnoliopsida</taxon>
        <taxon>Liliopsida</taxon>
        <taxon>Zingiberales</taxon>
        <taxon>Musaceae</taxon>
        <taxon>Ensete</taxon>
    </lineage>
</organism>
<reference evidence="2" key="1">
    <citation type="journal article" date="2014" name="Agronomy (Basel)">
        <title>A Draft Genome Sequence for Ensete ventricosum, the Drought-Tolerant Tree Against Hunger.</title>
        <authorList>
            <person name="Harrison J."/>
            <person name="Moore K.A."/>
            <person name="Paszkiewicz K."/>
            <person name="Jones T."/>
            <person name="Grant M."/>
            <person name="Ambacheew D."/>
            <person name="Muzemil S."/>
            <person name="Studholme D.J."/>
        </authorList>
    </citation>
    <scope>NUCLEOTIDE SEQUENCE [LARGE SCALE GENOMIC DNA]</scope>
</reference>
<accession>A0A444E833</accession>
<sequence length="119" mass="13856">MRSQRWISVESHTPWPSRVGLNSTELGIYGKYKIQLVNEFGYSCKLLICSDYNHEACAKSDTIAGTMQGWAIIRDRTHLVETARSMTTQLRWDARLIELDRSSDEKLLVCQKPYFRKQQ</sequence>
<evidence type="ECO:0000313" key="2">
    <source>
        <dbReference type="Proteomes" id="UP000287651"/>
    </source>
</evidence>
<name>A0A444E833_ENSVE</name>
<protein>
    <submittedName>
        <fullName evidence="1">Uncharacterized protein</fullName>
    </submittedName>
</protein>
<comment type="caution">
    <text evidence="1">The sequence shown here is derived from an EMBL/GenBank/DDBJ whole genome shotgun (WGS) entry which is preliminary data.</text>
</comment>
<dbReference type="Proteomes" id="UP000287651">
    <property type="component" value="Unassembled WGS sequence"/>
</dbReference>